<feature type="transmembrane region" description="Helical" evidence="6">
    <location>
        <begin position="260"/>
        <end position="277"/>
    </location>
</feature>
<dbReference type="GO" id="GO:0005886">
    <property type="term" value="C:plasma membrane"/>
    <property type="evidence" value="ECO:0007669"/>
    <property type="project" value="TreeGrafter"/>
</dbReference>
<dbReference type="HOGENOM" id="CLU_035711_0_0_9"/>
<feature type="transmembrane region" description="Helical" evidence="6">
    <location>
        <begin position="399"/>
        <end position="419"/>
    </location>
</feature>
<dbReference type="KEGG" id="cdc:CD196_1640"/>
<evidence type="ECO:0000313" key="8">
    <source>
        <dbReference type="Proteomes" id="UP000002068"/>
    </source>
</evidence>
<accession>A0A0H3NBN3</accession>
<feature type="transmembrane region" description="Helical" evidence="6">
    <location>
        <begin position="56"/>
        <end position="79"/>
    </location>
</feature>
<feature type="transmembrane region" description="Helical" evidence="6">
    <location>
        <begin position="99"/>
        <end position="119"/>
    </location>
</feature>
<evidence type="ECO:0000256" key="4">
    <source>
        <dbReference type="ARBA" id="ARBA00022989"/>
    </source>
</evidence>
<evidence type="ECO:0000313" key="7">
    <source>
        <dbReference type="EMBL" id="CBA63144.1"/>
    </source>
</evidence>
<comment type="similarity">
    <text evidence="2">Belongs to the purine-cytosine permease (2.A.39) family.</text>
</comment>
<dbReference type="EMBL" id="FN538970">
    <property type="protein sequence ID" value="CBA63144.1"/>
    <property type="molecule type" value="Genomic_DNA"/>
</dbReference>
<dbReference type="PANTHER" id="PTHR30569:SF0">
    <property type="entry name" value="CYTOSINE PERMEASE"/>
    <property type="match status" value="1"/>
</dbReference>
<evidence type="ECO:0000256" key="1">
    <source>
        <dbReference type="ARBA" id="ARBA00004141"/>
    </source>
</evidence>
<proteinExistence type="inferred from homology"/>
<dbReference type="CDD" id="cd11484">
    <property type="entry name" value="SLC-NCS1sbd_CobB-like"/>
    <property type="match status" value="1"/>
</dbReference>
<dbReference type="PANTHER" id="PTHR30569">
    <property type="entry name" value="CYTOSINE TRANSPORTER CODB"/>
    <property type="match status" value="1"/>
</dbReference>
<dbReference type="InterPro" id="IPR030191">
    <property type="entry name" value="CodB"/>
</dbReference>
<feature type="transmembrane region" description="Helical" evidence="6">
    <location>
        <begin position="236"/>
        <end position="253"/>
    </location>
</feature>
<sequence length="431" mass="46551">MKMEEEKINYALEQIPENQKRGWVAMFSVLVAIGVDLSSVILGAELAQSMPMKQAILSVIVGSFFSAILYTTCSLVGSSTSLSTSMITKYVFGEAGAKIFSLVIGVSLLGWFGVQVGFFAQNAQIIIKDIFNLDVSMQILSLIGGLLMMSTAIYGYKAMEKLSVYSVPFLLVLMMLTIFLAFRANGISVDDNMKSTMTFAGGVSLSMSIIIVGAIVSPDISRWAKSRRDCALSSFLGIQFGNAFMIIVSIVLVKCMGTSDIMRIFITLGIAIPGIIVLTLAQWTTNTSNVYSASLSIALVLKKAPEKVLTIVLGIIATLLAVFGIYEGFIGFLNLLGIVIAPVGGVYTAEYYIVKQELKGFDKGVLYKPIVKRSIVSWIIGILITYLSTYGFITLTTIAPLDGFIAGFVVQSIIGKVLCSTKNKQEIDKAV</sequence>
<evidence type="ECO:0000256" key="2">
    <source>
        <dbReference type="ARBA" id="ARBA00008974"/>
    </source>
</evidence>
<feature type="transmembrane region" description="Helical" evidence="6">
    <location>
        <begin position="375"/>
        <end position="393"/>
    </location>
</feature>
<dbReference type="Gene3D" id="1.10.4160.10">
    <property type="entry name" value="Hydantoin permease"/>
    <property type="match status" value="1"/>
</dbReference>
<evidence type="ECO:0000256" key="3">
    <source>
        <dbReference type="ARBA" id="ARBA00022692"/>
    </source>
</evidence>
<name>A0A0H3NBN3_CLODC</name>
<dbReference type="Pfam" id="PF02133">
    <property type="entry name" value="Transp_cyt_pur"/>
    <property type="match status" value="1"/>
</dbReference>
<dbReference type="Proteomes" id="UP000002068">
    <property type="component" value="Chromosome"/>
</dbReference>
<keyword evidence="4 6" id="KW-1133">Transmembrane helix</keyword>
<protein>
    <submittedName>
        <fullName evidence="7">Probable permease</fullName>
    </submittedName>
</protein>
<keyword evidence="3 6" id="KW-0812">Transmembrane</keyword>
<feature type="transmembrane region" description="Helical" evidence="6">
    <location>
        <begin position="196"/>
        <end position="216"/>
    </location>
</feature>
<feature type="transmembrane region" description="Helical" evidence="6">
    <location>
        <begin position="162"/>
        <end position="184"/>
    </location>
</feature>
<dbReference type="InterPro" id="IPR001248">
    <property type="entry name" value="Pur-cyt_permease"/>
</dbReference>
<dbReference type="AlphaFoldDB" id="A0A0H3NBN3"/>
<feature type="transmembrane region" description="Helical" evidence="6">
    <location>
        <begin position="332"/>
        <end position="354"/>
    </location>
</feature>
<gene>
    <name evidence="7" type="ordered locus">CD196_1640</name>
</gene>
<feature type="transmembrane region" description="Helical" evidence="6">
    <location>
        <begin position="308"/>
        <end position="326"/>
    </location>
</feature>
<reference evidence="7 8" key="1">
    <citation type="journal article" date="2009" name="Genome Biol.">
        <title>Comparative genome and phenotypic analysis of Clostridium difficile 027 strains provides insight into the evolution of a hypervirulent bacterium.</title>
        <authorList>
            <person name="Stabler R.A."/>
            <person name="He M."/>
            <person name="Dawson L."/>
            <person name="Martin M."/>
            <person name="Valiente E."/>
            <person name="Corton C."/>
            <person name="Lawley T.D."/>
            <person name="Sebaihia M."/>
            <person name="Quail M.A."/>
            <person name="Rose G."/>
            <person name="Gerding D.N."/>
            <person name="Gibert M."/>
            <person name="Popoff M.R."/>
            <person name="Parkhill J."/>
            <person name="Dougan G."/>
            <person name="Wren B.W."/>
        </authorList>
    </citation>
    <scope>NUCLEOTIDE SEQUENCE [LARGE SCALE GENOMIC DNA]</scope>
    <source>
        <strain evidence="7 8">CD196</strain>
    </source>
</reference>
<comment type="subcellular location">
    <subcellularLocation>
        <location evidence="1">Membrane</location>
        <topology evidence="1">Multi-pass membrane protein</topology>
    </subcellularLocation>
</comment>
<evidence type="ECO:0000256" key="6">
    <source>
        <dbReference type="SAM" id="Phobius"/>
    </source>
</evidence>
<dbReference type="GO" id="GO:0015209">
    <property type="term" value="F:cytosine transmembrane transporter activity"/>
    <property type="evidence" value="ECO:0007669"/>
    <property type="project" value="InterPro"/>
</dbReference>
<feature type="transmembrane region" description="Helical" evidence="6">
    <location>
        <begin position="23"/>
        <end position="44"/>
    </location>
</feature>
<organism evidence="7 8">
    <name type="scientific">Clostridioides difficile (strain CD196)</name>
    <name type="common">Peptoclostridium difficile</name>
    <dbReference type="NCBI Taxonomy" id="645462"/>
    <lineage>
        <taxon>Bacteria</taxon>
        <taxon>Bacillati</taxon>
        <taxon>Bacillota</taxon>
        <taxon>Clostridia</taxon>
        <taxon>Peptostreptococcales</taxon>
        <taxon>Peptostreptococcaceae</taxon>
        <taxon>Clostridioides</taxon>
    </lineage>
</organism>
<evidence type="ECO:0000256" key="5">
    <source>
        <dbReference type="ARBA" id="ARBA00023136"/>
    </source>
</evidence>
<feature type="transmembrane region" description="Helical" evidence="6">
    <location>
        <begin position="139"/>
        <end position="156"/>
    </location>
</feature>
<keyword evidence="5 6" id="KW-0472">Membrane</keyword>